<organism evidence="2 3">
    <name type="scientific">Biomphalaria pfeifferi</name>
    <name type="common">Bloodfluke planorb</name>
    <name type="synonym">Freshwater snail</name>
    <dbReference type="NCBI Taxonomy" id="112525"/>
    <lineage>
        <taxon>Eukaryota</taxon>
        <taxon>Metazoa</taxon>
        <taxon>Spiralia</taxon>
        <taxon>Lophotrochozoa</taxon>
        <taxon>Mollusca</taxon>
        <taxon>Gastropoda</taxon>
        <taxon>Heterobranchia</taxon>
        <taxon>Euthyneura</taxon>
        <taxon>Panpulmonata</taxon>
        <taxon>Hygrophila</taxon>
        <taxon>Lymnaeoidea</taxon>
        <taxon>Planorbidae</taxon>
        <taxon>Biomphalaria</taxon>
    </lineage>
</organism>
<reference evidence="2" key="2">
    <citation type="submission" date="2023-04" db="EMBL/GenBank/DDBJ databases">
        <authorList>
            <person name="Bu L."/>
            <person name="Lu L."/>
            <person name="Laidemitt M.R."/>
            <person name="Zhang S.M."/>
            <person name="Mutuku M."/>
            <person name="Mkoji G."/>
            <person name="Steinauer M."/>
            <person name="Loker E.S."/>
        </authorList>
    </citation>
    <scope>NUCLEOTIDE SEQUENCE</scope>
    <source>
        <strain evidence="2">KasaAsao</strain>
        <tissue evidence="2">Whole Snail</tissue>
    </source>
</reference>
<evidence type="ECO:0000313" key="2">
    <source>
        <dbReference type="EMBL" id="KAK0066007.1"/>
    </source>
</evidence>
<name>A0AAD8C504_BIOPF</name>
<evidence type="ECO:0000256" key="1">
    <source>
        <dbReference type="SAM" id="MobiDB-lite"/>
    </source>
</evidence>
<feature type="compositionally biased region" description="Polar residues" evidence="1">
    <location>
        <begin position="31"/>
        <end position="41"/>
    </location>
</feature>
<reference evidence="2" key="1">
    <citation type="journal article" date="2023" name="PLoS Negl. Trop. Dis.">
        <title>A genome sequence for Biomphalaria pfeifferi, the major vector snail for the human-infecting parasite Schistosoma mansoni.</title>
        <authorList>
            <person name="Bu L."/>
            <person name="Lu L."/>
            <person name="Laidemitt M.R."/>
            <person name="Zhang S.M."/>
            <person name="Mutuku M."/>
            <person name="Mkoji G."/>
            <person name="Steinauer M."/>
            <person name="Loker E.S."/>
        </authorList>
    </citation>
    <scope>NUCLEOTIDE SEQUENCE</scope>
    <source>
        <strain evidence="2">KasaAsao</strain>
    </source>
</reference>
<dbReference type="EMBL" id="JASAOG010000012">
    <property type="protein sequence ID" value="KAK0066007.1"/>
    <property type="molecule type" value="Genomic_DNA"/>
</dbReference>
<evidence type="ECO:0000313" key="3">
    <source>
        <dbReference type="Proteomes" id="UP001233172"/>
    </source>
</evidence>
<feature type="non-terminal residue" evidence="2">
    <location>
        <position position="1"/>
    </location>
</feature>
<feature type="region of interest" description="Disordered" evidence="1">
    <location>
        <begin position="113"/>
        <end position="132"/>
    </location>
</feature>
<comment type="caution">
    <text evidence="2">The sequence shown here is derived from an EMBL/GenBank/DDBJ whole genome shotgun (WGS) entry which is preliminary data.</text>
</comment>
<dbReference type="Proteomes" id="UP001233172">
    <property type="component" value="Unassembled WGS sequence"/>
</dbReference>
<keyword evidence="3" id="KW-1185">Reference proteome</keyword>
<protein>
    <submittedName>
        <fullName evidence="2">Zinc finger protein 254</fullName>
    </submittedName>
</protein>
<accession>A0AAD8C504</accession>
<dbReference type="AlphaFoldDB" id="A0AAD8C504"/>
<sequence>MDDMRHDFTNELKTILKSEEIDWSLESEMADNSSMYETSKLSLEEQTQKSEEQIQSMPMIDELKQDFTNDLCNVMKKEKTELSFLPETSEFSFIDQTWESILSEQKIYPNQDMASNIDKPRNSPNKDVCDGNIKDEEQYSSNENRTLQLVSDEKPFGHGNICEYRKPCRNNGTCSPLSPIMFEHSTVSVLPRVTMVTGVKILLQKEFQEMMIFILNPDCIYFLLEYPKDLSAKEPKMFTNMRSSLTTQVPYRRRLLTCVWICLLYQGSHRLDIYIASLLVCGEIETLIMDDMRHDFTNELKTILKSEEIDWSLESEMADNSSMYETSKLSLEEQTQKSEEQIQSMPMIDELKQDFTNDLCNVMKKEKTELSFLPETSEFSFIDQTWESILSE</sequence>
<gene>
    <name evidence="2" type="ORF">Bpfe_004804</name>
</gene>
<feature type="compositionally biased region" description="Basic and acidic residues" evidence="1">
    <location>
        <begin position="42"/>
        <end position="52"/>
    </location>
</feature>
<proteinExistence type="predicted"/>
<feature type="region of interest" description="Disordered" evidence="1">
    <location>
        <begin position="31"/>
        <end position="52"/>
    </location>
</feature>